<name>A0AA85BQ30_9TREM</name>
<dbReference type="WBParaSite" id="SMTH1_70150.1">
    <property type="protein sequence ID" value="SMTH1_70150.1"/>
    <property type="gene ID" value="SMTH1_70150"/>
</dbReference>
<organism evidence="1 2">
    <name type="scientific">Schistosoma mattheei</name>
    <dbReference type="NCBI Taxonomy" id="31246"/>
    <lineage>
        <taxon>Eukaryota</taxon>
        <taxon>Metazoa</taxon>
        <taxon>Spiralia</taxon>
        <taxon>Lophotrochozoa</taxon>
        <taxon>Platyhelminthes</taxon>
        <taxon>Trematoda</taxon>
        <taxon>Digenea</taxon>
        <taxon>Strigeidida</taxon>
        <taxon>Schistosomatoidea</taxon>
        <taxon>Schistosomatidae</taxon>
        <taxon>Schistosoma</taxon>
    </lineage>
</organism>
<evidence type="ECO:0000313" key="2">
    <source>
        <dbReference type="WBParaSite" id="SMTH1_70150.1"/>
    </source>
</evidence>
<sequence>MLKQPLYCSQNICVFAFRVVRNPAYSSHLLHKSLSSKLFYMFGKIILVANAISPNMFLSCDLCCILAMSSHL</sequence>
<proteinExistence type="predicted"/>
<reference evidence="2" key="1">
    <citation type="submission" date="2023-11" db="UniProtKB">
        <authorList>
            <consortium name="WormBaseParasite"/>
        </authorList>
    </citation>
    <scope>IDENTIFICATION</scope>
</reference>
<dbReference type="Proteomes" id="UP000050791">
    <property type="component" value="Unassembled WGS sequence"/>
</dbReference>
<evidence type="ECO:0000313" key="1">
    <source>
        <dbReference type="Proteomes" id="UP000050791"/>
    </source>
</evidence>
<dbReference type="AlphaFoldDB" id="A0AA85BQ30"/>
<protein>
    <submittedName>
        <fullName evidence="2">Uncharacterized protein</fullName>
    </submittedName>
</protein>
<accession>A0AA85BQ30</accession>